<gene>
    <name evidence="3" type="ORF">M427DRAFT_272687</name>
</gene>
<feature type="compositionally biased region" description="Pro residues" evidence="1">
    <location>
        <begin position="330"/>
        <end position="339"/>
    </location>
</feature>
<dbReference type="PANTHER" id="PTHR22834">
    <property type="entry name" value="NUCLEAR FUSION PROTEIN FUS2"/>
    <property type="match status" value="1"/>
</dbReference>
<keyword evidence="4" id="KW-1185">Reference proteome</keyword>
<dbReference type="InterPro" id="IPR035899">
    <property type="entry name" value="DBL_dom_sf"/>
</dbReference>
<feature type="compositionally biased region" description="Polar residues" evidence="1">
    <location>
        <begin position="240"/>
        <end position="252"/>
    </location>
</feature>
<dbReference type="InterPro" id="IPR000219">
    <property type="entry name" value="DH_dom"/>
</dbReference>
<evidence type="ECO:0000259" key="2">
    <source>
        <dbReference type="PROSITE" id="PS50010"/>
    </source>
</evidence>
<feature type="compositionally biased region" description="Gly residues" evidence="1">
    <location>
        <begin position="64"/>
        <end position="84"/>
    </location>
</feature>
<accession>A0A139AXT6</accession>
<dbReference type="STRING" id="1344416.A0A139AXT6"/>
<evidence type="ECO:0000313" key="4">
    <source>
        <dbReference type="Proteomes" id="UP000070544"/>
    </source>
</evidence>
<name>A0A139AXT6_GONPJ</name>
<feature type="compositionally biased region" description="Low complexity" evidence="1">
    <location>
        <begin position="364"/>
        <end position="375"/>
    </location>
</feature>
<proteinExistence type="predicted"/>
<dbReference type="PROSITE" id="PS50010">
    <property type="entry name" value="DH_2"/>
    <property type="match status" value="1"/>
</dbReference>
<feature type="compositionally biased region" description="Low complexity" evidence="1">
    <location>
        <begin position="390"/>
        <end position="402"/>
    </location>
</feature>
<feature type="compositionally biased region" description="Low complexity" evidence="1">
    <location>
        <begin position="271"/>
        <end position="282"/>
    </location>
</feature>
<sequence>MSGAGSRDSTDASKRNVTKLGSATPFSRASVVPSGSYLPNPSRAPAGFGSAAHSGANGDTTDSGFGGIGGVMQNGGSSGSGGVKGLARRFEASGGADGTRETAQARPFSMYAGGSSSFSTSREPPGKKASPAPRPKPPQLAGSKPAESVPGTSGQMNSYERGRARSSNPREFSEGNGDFEDSKRTKRPIVARKPSDDRVYPAITSRSKSIPNLGGGDGNVQVVPPVSSVPSVASRIQALQAGSGTTSTTSVPLTAPVLHLPSTSRPLSMISSTSTQSGGSSSNITRGRKPSPAPLRNDDLDISHGSGGPMGRPSRLGPSPPTINAVTLPSLPPPEPIPPLSIFGGGTADLSGTKAPITRNDTTPSVVSPSSVSPSLLCRTGTDSSDTAFRRPGSPSGGSQRSLARTPSPQPEEDEAEREEKQRKKRINVTNEVVETEEAFARDMGVLSDYFYTPSLSVLPPSNVLLIFSNLPALLSFSRHLLSLLRAARQNNAEGGQDLADIFVRSAADMEDVYE</sequence>
<dbReference type="Gene3D" id="1.20.900.10">
    <property type="entry name" value="Dbl homology (DH) domain"/>
    <property type="match status" value="1"/>
</dbReference>
<dbReference type="GO" id="GO:0005085">
    <property type="term" value="F:guanyl-nucleotide exchange factor activity"/>
    <property type="evidence" value="ECO:0007669"/>
    <property type="project" value="InterPro"/>
</dbReference>
<feature type="region of interest" description="Disordered" evidence="1">
    <location>
        <begin position="1"/>
        <end position="224"/>
    </location>
</feature>
<feature type="domain" description="DH" evidence="2">
    <location>
        <begin position="425"/>
        <end position="515"/>
    </location>
</feature>
<dbReference type="AlphaFoldDB" id="A0A139AXT6"/>
<dbReference type="GO" id="GO:0005737">
    <property type="term" value="C:cytoplasm"/>
    <property type="evidence" value="ECO:0007669"/>
    <property type="project" value="TreeGrafter"/>
</dbReference>
<dbReference type="InterPro" id="IPR051492">
    <property type="entry name" value="Dynamin-Rho_GEF"/>
</dbReference>
<feature type="compositionally biased region" description="Polar residues" evidence="1">
    <location>
        <begin position="261"/>
        <end position="270"/>
    </location>
</feature>
<dbReference type="EMBL" id="KQ965732">
    <property type="protein sequence ID" value="KXS21530.1"/>
    <property type="molecule type" value="Genomic_DNA"/>
</dbReference>
<dbReference type="Proteomes" id="UP000070544">
    <property type="component" value="Unassembled WGS sequence"/>
</dbReference>
<evidence type="ECO:0000313" key="3">
    <source>
        <dbReference type="EMBL" id="KXS21530.1"/>
    </source>
</evidence>
<evidence type="ECO:0000256" key="1">
    <source>
        <dbReference type="SAM" id="MobiDB-lite"/>
    </source>
</evidence>
<dbReference type="PANTHER" id="PTHR22834:SF20">
    <property type="entry name" value="SH3 DOMAIN-CONTAINING PROTEIN"/>
    <property type="match status" value="1"/>
</dbReference>
<dbReference type="SUPFAM" id="SSF48065">
    <property type="entry name" value="DBL homology domain (DH-domain)"/>
    <property type="match status" value="1"/>
</dbReference>
<feature type="region of interest" description="Disordered" evidence="1">
    <location>
        <begin position="239"/>
        <end position="424"/>
    </location>
</feature>
<dbReference type="Pfam" id="PF00621">
    <property type="entry name" value="RhoGEF"/>
    <property type="match status" value="1"/>
</dbReference>
<reference evidence="3 4" key="1">
    <citation type="journal article" date="2015" name="Genome Biol. Evol.">
        <title>Phylogenomic analyses indicate that early fungi evolved digesting cell walls of algal ancestors of land plants.</title>
        <authorList>
            <person name="Chang Y."/>
            <person name="Wang S."/>
            <person name="Sekimoto S."/>
            <person name="Aerts A.L."/>
            <person name="Choi C."/>
            <person name="Clum A."/>
            <person name="LaButti K.M."/>
            <person name="Lindquist E.A."/>
            <person name="Yee Ngan C."/>
            <person name="Ohm R.A."/>
            <person name="Salamov A.A."/>
            <person name="Grigoriev I.V."/>
            <person name="Spatafora J.W."/>
            <person name="Berbee M.L."/>
        </authorList>
    </citation>
    <scope>NUCLEOTIDE SEQUENCE [LARGE SCALE GENOMIC DNA]</scope>
    <source>
        <strain evidence="3 4">JEL478</strain>
    </source>
</reference>
<protein>
    <recommendedName>
        <fullName evidence="2">DH domain-containing protein</fullName>
    </recommendedName>
</protein>
<organism evidence="3 4">
    <name type="scientific">Gonapodya prolifera (strain JEL478)</name>
    <name type="common">Monoblepharis prolifera</name>
    <dbReference type="NCBI Taxonomy" id="1344416"/>
    <lineage>
        <taxon>Eukaryota</taxon>
        <taxon>Fungi</taxon>
        <taxon>Fungi incertae sedis</taxon>
        <taxon>Chytridiomycota</taxon>
        <taxon>Chytridiomycota incertae sedis</taxon>
        <taxon>Monoblepharidomycetes</taxon>
        <taxon>Monoblepharidales</taxon>
        <taxon>Gonapodyaceae</taxon>
        <taxon>Gonapodya</taxon>
    </lineage>
</organism>